<dbReference type="AlphaFoldDB" id="A0A1S0UDV4"/>
<dbReference type="InParanoid" id="A0A1S0UDV4"/>
<accession>A0A1S0UDV4</accession>
<protein>
    <submittedName>
        <fullName evidence="1">Uncharacterized protein</fullName>
    </submittedName>
</protein>
<sequence>MNFAEDLSKPRKKRFIVCKNLRKQLETIAGRNKTMNRRGGKIESDCTKKAKSKNFALFVQKTIGTTNAMSTEWSIKGELHLCFWFLIYDERG</sequence>
<proteinExistence type="predicted"/>
<gene>
    <name evidence="1" type="ORF">LOAG_18766</name>
</gene>
<evidence type="ECO:0000313" key="1">
    <source>
        <dbReference type="EMBL" id="EJD73842.1"/>
    </source>
</evidence>
<dbReference type="GeneID" id="31252020"/>
<dbReference type="CTD" id="31252020"/>
<dbReference type="KEGG" id="loa:LOAG_18766"/>
<name>A0A1S0UDV4_LOALO</name>
<organism evidence="1">
    <name type="scientific">Loa loa</name>
    <name type="common">Eye worm</name>
    <name type="synonym">Filaria loa</name>
    <dbReference type="NCBI Taxonomy" id="7209"/>
    <lineage>
        <taxon>Eukaryota</taxon>
        <taxon>Metazoa</taxon>
        <taxon>Ecdysozoa</taxon>
        <taxon>Nematoda</taxon>
        <taxon>Chromadorea</taxon>
        <taxon>Rhabditida</taxon>
        <taxon>Spirurina</taxon>
        <taxon>Spiruromorpha</taxon>
        <taxon>Filarioidea</taxon>
        <taxon>Onchocercidae</taxon>
        <taxon>Loa</taxon>
    </lineage>
</organism>
<dbReference type="EMBL" id="JH712572">
    <property type="protein sequence ID" value="EJD73842.1"/>
    <property type="molecule type" value="Genomic_DNA"/>
</dbReference>
<dbReference type="RefSeq" id="XP_020304790.1">
    <property type="nucleotide sequence ID" value="XM_020451428.1"/>
</dbReference>
<reference evidence="1" key="1">
    <citation type="submission" date="2012-04" db="EMBL/GenBank/DDBJ databases">
        <title>The Genome Sequence of Loa loa.</title>
        <authorList>
            <consortium name="The Broad Institute Genome Sequencing Platform"/>
            <consortium name="Broad Institute Genome Sequencing Center for Infectious Disease"/>
            <person name="Nutman T.B."/>
            <person name="Fink D.L."/>
            <person name="Russ C."/>
            <person name="Young S."/>
            <person name="Zeng Q."/>
            <person name="Gargeya S."/>
            <person name="Alvarado L."/>
            <person name="Berlin A."/>
            <person name="Chapman S.B."/>
            <person name="Chen Z."/>
            <person name="Freedman E."/>
            <person name="Gellesch M."/>
            <person name="Goldberg J."/>
            <person name="Griggs A."/>
            <person name="Gujja S."/>
            <person name="Heilman E.R."/>
            <person name="Heiman D."/>
            <person name="Howarth C."/>
            <person name="Mehta T."/>
            <person name="Neiman D."/>
            <person name="Pearson M."/>
            <person name="Roberts A."/>
            <person name="Saif S."/>
            <person name="Shea T."/>
            <person name="Shenoy N."/>
            <person name="Sisk P."/>
            <person name="Stolte C."/>
            <person name="Sykes S."/>
            <person name="White J."/>
            <person name="Yandava C."/>
            <person name="Haas B."/>
            <person name="Henn M.R."/>
            <person name="Nusbaum C."/>
            <person name="Birren B."/>
        </authorList>
    </citation>
    <scope>NUCLEOTIDE SEQUENCE [LARGE SCALE GENOMIC DNA]</scope>
</reference>